<dbReference type="InterPro" id="IPR033911">
    <property type="entry name" value="MetRS_core"/>
</dbReference>
<dbReference type="InterPro" id="IPR009080">
    <property type="entry name" value="tRNAsynth_Ia_anticodon-bd"/>
</dbReference>
<dbReference type="GO" id="GO:0005524">
    <property type="term" value="F:ATP binding"/>
    <property type="evidence" value="ECO:0007669"/>
    <property type="project" value="UniProtKB-KW"/>
</dbReference>
<dbReference type="PRINTS" id="PR01041">
    <property type="entry name" value="TRNASYNTHMET"/>
</dbReference>
<dbReference type="Gene3D" id="1.10.730.10">
    <property type="entry name" value="Isoleucyl-tRNA Synthetase, Domain 1"/>
    <property type="match status" value="1"/>
</dbReference>
<dbReference type="HAMAP" id="MF_01228">
    <property type="entry name" value="Met_tRNA_synth_type2"/>
    <property type="match status" value="1"/>
</dbReference>
<dbReference type="Gene3D" id="2.170.220.10">
    <property type="match status" value="1"/>
</dbReference>
<dbReference type="Proteomes" id="UP001465755">
    <property type="component" value="Unassembled WGS sequence"/>
</dbReference>
<feature type="domain" description="Methionyl-tRNA synthetase anticodon-binding" evidence="11">
    <location>
        <begin position="447"/>
        <end position="594"/>
    </location>
</feature>
<evidence type="ECO:0000313" key="12">
    <source>
        <dbReference type="EMBL" id="KAK9806437.1"/>
    </source>
</evidence>
<evidence type="ECO:0000256" key="3">
    <source>
        <dbReference type="ARBA" id="ARBA00022741"/>
    </source>
</evidence>
<name>A0AAW1PCX1_9CHLO</name>
<dbReference type="InterPro" id="IPR015413">
    <property type="entry name" value="Methionyl/Leucyl_tRNA_Synth"/>
</dbReference>
<dbReference type="PANTHER" id="PTHR43326">
    <property type="entry name" value="METHIONYL-TRNA SYNTHETASE"/>
    <property type="match status" value="1"/>
</dbReference>
<proteinExistence type="inferred from homology"/>
<dbReference type="InterPro" id="IPR041872">
    <property type="entry name" value="Anticodon_Met"/>
</dbReference>
<dbReference type="GO" id="GO:0004825">
    <property type="term" value="F:methionine-tRNA ligase activity"/>
    <property type="evidence" value="ECO:0007669"/>
    <property type="project" value="UniProtKB-EC"/>
</dbReference>
<comment type="caution">
    <text evidence="12">The sequence shown here is derived from an EMBL/GenBank/DDBJ whole genome shotgun (WGS) entry which is preliminary data.</text>
</comment>
<evidence type="ECO:0000256" key="8">
    <source>
        <dbReference type="RuleBase" id="RU363039"/>
    </source>
</evidence>
<dbReference type="Pfam" id="PF19303">
    <property type="entry name" value="Anticodon_3"/>
    <property type="match status" value="1"/>
</dbReference>
<evidence type="ECO:0000313" key="13">
    <source>
        <dbReference type="Proteomes" id="UP001465755"/>
    </source>
</evidence>
<dbReference type="InterPro" id="IPR023457">
    <property type="entry name" value="Met-tRNA_synth_2"/>
</dbReference>
<dbReference type="NCBIfam" id="NF008900">
    <property type="entry name" value="PRK12267.1"/>
    <property type="match status" value="1"/>
</dbReference>
<evidence type="ECO:0000259" key="11">
    <source>
        <dbReference type="Pfam" id="PF19303"/>
    </source>
</evidence>
<dbReference type="SUPFAM" id="SSF47323">
    <property type="entry name" value="Anticodon-binding domain of a subclass of class I aminoacyl-tRNA synthetases"/>
    <property type="match status" value="1"/>
</dbReference>
<dbReference type="GO" id="GO:0009570">
    <property type="term" value="C:chloroplast stroma"/>
    <property type="evidence" value="ECO:0007669"/>
    <property type="project" value="TreeGrafter"/>
</dbReference>
<dbReference type="EC" id="6.1.1.10" evidence="1"/>
<evidence type="ECO:0000256" key="4">
    <source>
        <dbReference type="ARBA" id="ARBA00022840"/>
    </source>
</evidence>
<keyword evidence="5 8" id="KW-0648">Protein biosynthesis</keyword>
<evidence type="ECO:0000256" key="6">
    <source>
        <dbReference type="ARBA" id="ARBA00023146"/>
    </source>
</evidence>
<dbReference type="InterPro" id="IPR014758">
    <property type="entry name" value="Met-tRNA_synth"/>
</dbReference>
<keyword evidence="2 8" id="KW-0436">Ligase</keyword>
<keyword evidence="13" id="KW-1185">Reference proteome</keyword>
<gene>
    <name evidence="12" type="ORF">WJX73_007393</name>
</gene>
<dbReference type="InterPro" id="IPR014729">
    <property type="entry name" value="Rossmann-like_a/b/a_fold"/>
</dbReference>
<keyword evidence="4 8" id="KW-0067">ATP-binding</keyword>
<reference evidence="12 13" key="1">
    <citation type="journal article" date="2024" name="Nat. Commun.">
        <title>Phylogenomics reveals the evolutionary origins of lichenization in chlorophyte algae.</title>
        <authorList>
            <person name="Puginier C."/>
            <person name="Libourel C."/>
            <person name="Otte J."/>
            <person name="Skaloud P."/>
            <person name="Haon M."/>
            <person name="Grisel S."/>
            <person name="Petersen M."/>
            <person name="Berrin J.G."/>
            <person name="Delaux P.M."/>
            <person name="Dal Grande F."/>
            <person name="Keller J."/>
        </authorList>
    </citation>
    <scope>NUCLEOTIDE SEQUENCE [LARGE SCALE GENOMIC DNA]</scope>
    <source>
        <strain evidence="12 13">SAG 2036</strain>
    </source>
</reference>
<dbReference type="PANTHER" id="PTHR43326:SF1">
    <property type="entry name" value="METHIONINE--TRNA LIGASE, MITOCHONDRIAL"/>
    <property type="match status" value="1"/>
</dbReference>
<evidence type="ECO:0000256" key="2">
    <source>
        <dbReference type="ARBA" id="ARBA00022598"/>
    </source>
</evidence>
<dbReference type="Gene3D" id="3.40.50.620">
    <property type="entry name" value="HUPs"/>
    <property type="match status" value="1"/>
</dbReference>
<dbReference type="FunFam" id="2.170.220.10:FF:000001">
    <property type="entry name" value="methionine--tRNA ligase, mitochondrial"/>
    <property type="match status" value="1"/>
</dbReference>
<dbReference type="GO" id="GO:0006431">
    <property type="term" value="P:methionyl-tRNA aminoacylation"/>
    <property type="evidence" value="ECO:0007669"/>
    <property type="project" value="InterPro"/>
</dbReference>
<evidence type="ECO:0000256" key="1">
    <source>
        <dbReference type="ARBA" id="ARBA00012838"/>
    </source>
</evidence>
<dbReference type="Pfam" id="PF09334">
    <property type="entry name" value="tRNA-synt_1g"/>
    <property type="match status" value="1"/>
</dbReference>
<comment type="similarity">
    <text evidence="8">Belongs to the class-I aminoacyl-tRNA synthetase family.</text>
</comment>
<dbReference type="NCBIfam" id="TIGR00398">
    <property type="entry name" value="metG"/>
    <property type="match status" value="1"/>
</dbReference>
<dbReference type="CDD" id="cd00814">
    <property type="entry name" value="MetRS_core"/>
    <property type="match status" value="1"/>
</dbReference>
<organism evidence="12 13">
    <name type="scientific">Symbiochloris irregularis</name>
    <dbReference type="NCBI Taxonomy" id="706552"/>
    <lineage>
        <taxon>Eukaryota</taxon>
        <taxon>Viridiplantae</taxon>
        <taxon>Chlorophyta</taxon>
        <taxon>core chlorophytes</taxon>
        <taxon>Trebouxiophyceae</taxon>
        <taxon>Trebouxiales</taxon>
        <taxon>Trebouxiaceae</taxon>
        <taxon>Symbiochloris</taxon>
    </lineage>
</organism>
<dbReference type="AlphaFoldDB" id="A0AAW1PCX1"/>
<feature type="region of interest" description="Disordered" evidence="9">
    <location>
        <begin position="29"/>
        <end position="61"/>
    </location>
</feature>
<comment type="catalytic activity">
    <reaction evidence="7">
        <text>tRNA(Met) + L-methionine + ATP = L-methionyl-tRNA(Met) + AMP + diphosphate</text>
        <dbReference type="Rhea" id="RHEA:13481"/>
        <dbReference type="Rhea" id="RHEA-COMP:9667"/>
        <dbReference type="Rhea" id="RHEA-COMP:9698"/>
        <dbReference type="ChEBI" id="CHEBI:30616"/>
        <dbReference type="ChEBI" id="CHEBI:33019"/>
        <dbReference type="ChEBI" id="CHEBI:57844"/>
        <dbReference type="ChEBI" id="CHEBI:78442"/>
        <dbReference type="ChEBI" id="CHEBI:78530"/>
        <dbReference type="ChEBI" id="CHEBI:456215"/>
        <dbReference type="EC" id="6.1.1.10"/>
    </reaction>
</comment>
<keyword evidence="6 8" id="KW-0030">Aminoacyl-tRNA synthetase</keyword>
<evidence type="ECO:0000259" key="10">
    <source>
        <dbReference type="Pfam" id="PF09334"/>
    </source>
</evidence>
<protein>
    <recommendedName>
        <fullName evidence="1">methionine--tRNA ligase</fullName>
        <ecNumber evidence="1">6.1.1.10</ecNumber>
    </recommendedName>
</protein>
<dbReference type="EMBL" id="JALJOQ010000038">
    <property type="protein sequence ID" value="KAK9806437.1"/>
    <property type="molecule type" value="Genomic_DNA"/>
</dbReference>
<evidence type="ECO:0000256" key="9">
    <source>
        <dbReference type="SAM" id="MobiDB-lite"/>
    </source>
</evidence>
<evidence type="ECO:0000256" key="7">
    <source>
        <dbReference type="ARBA" id="ARBA00047364"/>
    </source>
</evidence>
<accession>A0AAW1PCX1</accession>
<feature type="domain" description="Methionyl/Leucyl tRNA synthetase" evidence="10">
    <location>
        <begin position="205"/>
        <end position="427"/>
    </location>
</feature>
<dbReference type="GO" id="GO:0005739">
    <property type="term" value="C:mitochondrion"/>
    <property type="evidence" value="ECO:0007669"/>
    <property type="project" value="UniProtKB-ARBA"/>
</dbReference>
<feature type="compositionally biased region" description="Polar residues" evidence="9">
    <location>
        <begin position="46"/>
        <end position="59"/>
    </location>
</feature>
<evidence type="ECO:0000256" key="5">
    <source>
        <dbReference type="ARBA" id="ARBA00022917"/>
    </source>
</evidence>
<sequence>MNTASRLLQQHAGSCALRQPIRSWRDLPRKRAASPGHRTCARRKTCTSAAAGNQASGEHSGQKPYVVTTPLYYVNAAPHMGSAYSTIATDVAARFHRLKKEQPVVFITGTDEHGEKIAAAAEAKQVSPQDHCDTVAAEFKDLWEKFDISTDSFVRTTQPSHERLVQALLQRIYDKGDIYKAAYEGHYCVGCEKYMDEEEMGPNHTCPTHRTECKLRQEENYFFKLSKYQQQLEQLLQDQPDFVQPAPRRNEVLGWIKSGAKDFSISRSKVEWGIRIPWDPSQTIYVWIDALHGYMSALLDDNQDVSLHTLDRITEAGWPADVHVIGKDILRFHAVMWPALLMSAELPLPGKVFAHGFLTKDGHKMGKSLGNVLDPNVLVDAYGSDAVRFFFLKEVTFGSDGDFSEERFQNIVNANLANDIGNLLNRSLNLLHKFCDGEYPVDSSDAPESAVLRELATRQAEAAVQAYERWDFSGAAEAVLAISGRGNGYMEEQAPWGTLKKGNDEQKAQGRQVLADVLEALRIVALLISPITPRLALAMYTQLGFSEEHFKQLSLADVAWGGLKEGHALSKPVPVFKRIDQEFVTEPAAAVAGKR</sequence>
<keyword evidence="3 8" id="KW-0547">Nucleotide-binding</keyword>
<dbReference type="SUPFAM" id="SSF52374">
    <property type="entry name" value="Nucleotidylyl transferase"/>
    <property type="match status" value="1"/>
</dbReference>